<evidence type="ECO:0000259" key="10">
    <source>
        <dbReference type="Pfam" id="PF08352"/>
    </source>
</evidence>
<dbReference type="NCBIfam" id="TIGR01727">
    <property type="entry name" value="oligo_HPY"/>
    <property type="match status" value="1"/>
</dbReference>
<dbReference type="InterPro" id="IPR027417">
    <property type="entry name" value="P-loop_NTPase"/>
</dbReference>
<dbReference type="GO" id="GO:0005524">
    <property type="term" value="F:ATP binding"/>
    <property type="evidence" value="ECO:0007669"/>
    <property type="project" value="UniProtKB-KW"/>
</dbReference>
<dbReference type="InterPro" id="IPR050388">
    <property type="entry name" value="ABC_Ni/Peptide_Import"/>
</dbReference>
<keyword evidence="9" id="KW-0472">Membrane</keyword>
<evidence type="ECO:0000256" key="9">
    <source>
        <dbReference type="ARBA" id="ARBA00023136"/>
    </source>
</evidence>
<comment type="subcellular location">
    <subcellularLocation>
        <location evidence="1">Membrane</location>
    </subcellularLocation>
</comment>
<reference evidence="11 12" key="1">
    <citation type="submission" date="2017-09" db="EMBL/GenBank/DDBJ databases">
        <title>Depth-based differentiation of microbial function through sediment-hosted aquifers and enrichment of novel symbionts in the deep terrestrial subsurface.</title>
        <authorList>
            <person name="Probst A.J."/>
            <person name="Ladd B."/>
            <person name="Jarett J.K."/>
            <person name="Geller-Mcgrath D.E."/>
            <person name="Sieber C.M."/>
            <person name="Emerson J.B."/>
            <person name="Anantharaman K."/>
            <person name="Thomas B.C."/>
            <person name="Malmstrom R."/>
            <person name="Stieglmeier M."/>
            <person name="Klingl A."/>
            <person name="Woyke T."/>
            <person name="Ryan C.M."/>
            <person name="Banfield J.F."/>
        </authorList>
    </citation>
    <scope>NUCLEOTIDE SEQUENCE [LARGE SCALE GENOMIC DNA]</scope>
    <source>
        <strain evidence="11">CG23_combo_of_CG06-09_8_20_14_all_48_7</strain>
    </source>
</reference>
<comment type="caution">
    <text evidence="11">The sequence shown here is derived from an EMBL/GenBank/DDBJ whole genome shotgun (WGS) entry which is preliminary data.</text>
</comment>
<dbReference type="PANTHER" id="PTHR43297:SF14">
    <property type="entry name" value="ATPASE AAA-TYPE CORE DOMAIN-CONTAINING PROTEIN"/>
    <property type="match status" value="1"/>
</dbReference>
<evidence type="ECO:0000256" key="6">
    <source>
        <dbReference type="ARBA" id="ARBA00022741"/>
    </source>
</evidence>
<dbReference type="Pfam" id="PF08352">
    <property type="entry name" value="oligo_HPY"/>
    <property type="match status" value="1"/>
</dbReference>
<dbReference type="InterPro" id="IPR013563">
    <property type="entry name" value="Oligopep_ABC_C"/>
</dbReference>
<proteinExistence type="inferred from homology"/>
<comment type="similarity">
    <text evidence="2">Belongs to the ABC transporter superfamily.</text>
</comment>
<dbReference type="GO" id="GO:0016020">
    <property type="term" value="C:membrane"/>
    <property type="evidence" value="ECO:0007669"/>
    <property type="project" value="UniProtKB-SubCell"/>
</dbReference>
<dbReference type="EMBL" id="PCRF01000247">
    <property type="protein sequence ID" value="PIP15760.1"/>
    <property type="molecule type" value="Genomic_DNA"/>
</dbReference>
<sequence length="158" mass="17445">MIAIALSQKPALLLADEPTASLDARTGQGIISLLERVQKEMRLAILFISHNLPLVSRVARRIAIMYAGQILETGFTRDVMEHPLHPYTRLLYAALPDPQKRGSPLATVPGYPEKGEVGADICAFYHRCPERDIRCQQGTPALAKLTPCHWAACFRAEG</sequence>
<dbReference type="Gene3D" id="3.40.50.300">
    <property type="entry name" value="P-loop containing nucleotide triphosphate hydrolases"/>
    <property type="match status" value="1"/>
</dbReference>
<keyword evidence="8" id="KW-1278">Translocase</keyword>
<dbReference type="SUPFAM" id="SSF52540">
    <property type="entry name" value="P-loop containing nucleoside triphosphate hydrolases"/>
    <property type="match status" value="1"/>
</dbReference>
<keyword evidence="6" id="KW-0547">Nucleotide-binding</keyword>
<evidence type="ECO:0000256" key="4">
    <source>
        <dbReference type="ARBA" id="ARBA00022475"/>
    </source>
</evidence>
<evidence type="ECO:0000256" key="3">
    <source>
        <dbReference type="ARBA" id="ARBA00022448"/>
    </source>
</evidence>
<name>A0A2G9Y994_9BACT</name>
<evidence type="ECO:0000256" key="5">
    <source>
        <dbReference type="ARBA" id="ARBA00022519"/>
    </source>
</evidence>
<protein>
    <recommendedName>
        <fullName evidence="10">Oligopeptide/dipeptide ABC transporter C-terminal domain-containing protein</fullName>
    </recommendedName>
</protein>
<evidence type="ECO:0000313" key="12">
    <source>
        <dbReference type="Proteomes" id="UP000230392"/>
    </source>
</evidence>
<dbReference type="PANTHER" id="PTHR43297">
    <property type="entry name" value="OLIGOPEPTIDE TRANSPORT ATP-BINDING PROTEIN APPD"/>
    <property type="match status" value="1"/>
</dbReference>
<dbReference type="GO" id="GO:0015833">
    <property type="term" value="P:peptide transport"/>
    <property type="evidence" value="ECO:0007669"/>
    <property type="project" value="InterPro"/>
</dbReference>
<evidence type="ECO:0000256" key="8">
    <source>
        <dbReference type="ARBA" id="ARBA00022967"/>
    </source>
</evidence>
<evidence type="ECO:0000256" key="7">
    <source>
        <dbReference type="ARBA" id="ARBA00022840"/>
    </source>
</evidence>
<keyword evidence="7" id="KW-0067">ATP-binding</keyword>
<keyword evidence="3" id="KW-0813">Transport</keyword>
<organism evidence="11 12">
    <name type="scientific">bacterium (Candidatus Ratteibacteria) CG23_combo_of_CG06-09_8_20_14_all_48_7</name>
    <dbReference type="NCBI Taxonomy" id="2014292"/>
    <lineage>
        <taxon>Bacteria</taxon>
        <taxon>Candidatus Ratteibacteria</taxon>
    </lineage>
</organism>
<keyword evidence="4" id="KW-1003">Cell membrane</keyword>
<evidence type="ECO:0000256" key="2">
    <source>
        <dbReference type="ARBA" id="ARBA00005417"/>
    </source>
</evidence>
<accession>A0A2G9Y994</accession>
<feature type="domain" description="Oligopeptide/dipeptide ABC transporter C-terminal" evidence="10">
    <location>
        <begin position="72"/>
        <end position="135"/>
    </location>
</feature>
<evidence type="ECO:0000313" key="11">
    <source>
        <dbReference type="EMBL" id="PIP15760.1"/>
    </source>
</evidence>
<dbReference type="AlphaFoldDB" id="A0A2G9Y994"/>
<gene>
    <name evidence="11" type="ORF">COX46_05045</name>
</gene>
<keyword evidence="5" id="KW-0997">Cell inner membrane</keyword>
<dbReference type="Proteomes" id="UP000230392">
    <property type="component" value="Unassembled WGS sequence"/>
</dbReference>
<evidence type="ECO:0000256" key="1">
    <source>
        <dbReference type="ARBA" id="ARBA00004370"/>
    </source>
</evidence>